<evidence type="ECO:0000313" key="2">
    <source>
        <dbReference type="EMBL" id="KAJ6260136.1"/>
    </source>
</evidence>
<sequence length="135" mass="14647">MIDAEKTKGEQKSFENTTEETKKIPGKMVERGRVKMEVFGGGDEEARGELENLAGKKGVEILQGLGFTRVSQTSSCRARALEAREGDGTGELTWRWRVFARVASGDDGWRSEDGGGGGRRNDGGLSGRVVLGGWR</sequence>
<dbReference type="AlphaFoldDB" id="A0AAD6IX60"/>
<reference evidence="2" key="1">
    <citation type="submission" date="2023-01" db="EMBL/GenBank/DDBJ databases">
        <title>The chitinases involved in constricting ring structure development in the nematode-trapping fungus Drechslerella dactyloides.</title>
        <authorList>
            <person name="Wang R."/>
            <person name="Zhang L."/>
            <person name="Tang P."/>
            <person name="Li S."/>
            <person name="Liang L."/>
        </authorList>
    </citation>
    <scope>NUCLEOTIDE SEQUENCE</scope>
    <source>
        <strain evidence="2">YMF1.00031</strain>
    </source>
</reference>
<gene>
    <name evidence="2" type="ORF">Dda_4358</name>
</gene>
<dbReference type="EMBL" id="JAQGDS010000005">
    <property type="protein sequence ID" value="KAJ6260136.1"/>
    <property type="molecule type" value="Genomic_DNA"/>
</dbReference>
<feature type="region of interest" description="Disordered" evidence="1">
    <location>
        <begin position="106"/>
        <end position="135"/>
    </location>
</feature>
<feature type="region of interest" description="Disordered" evidence="1">
    <location>
        <begin position="1"/>
        <end position="28"/>
    </location>
</feature>
<organism evidence="2 3">
    <name type="scientific">Drechslerella dactyloides</name>
    <name type="common">Nematode-trapping fungus</name>
    <name type="synonym">Arthrobotrys dactyloides</name>
    <dbReference type="NCBI Taxonomy" id="74499"/>
    <lineage>
        <taxon>Eukaryota</taxon>
        <taxon>Fungi</taxon>
        <taxon>Dikarya</taxon>
        <taxon>Ascomycota</taxon>
        <taxon>Pezizomycotina</taxon>
        <taxon>Orbiliomycetes</taxon>
        <taxon>Orbiliales</taxon>
        <taxon>Orbiliaceae</taxon>
        <taxon>Drechslerella</taxon>
    </lineage>
</organism>
<name>A0AAD6IX60_DREDA</name>
<protein>
    <submittedName>
        <fullName evidence="2">Uncharacterized protein</fullName>
    </submittedName>
</protein>
<accession>A0AAD6IX60</accession>
<evidence type="ECO:0000313" key="3">
    <source>
        <dbReference type="Proteomes" id="UP001221413"/>
    </source>
</evidence>
<evidence type="ECO:0000256" key="1">
    <source>
        <dbReference type="SAM" id="MobiDB-lite"/>
    </source>
</evidence>
<proteinExistence type="predicted"/>
<dbReference type="Proteomes" id="UP001221413">
    <property type="component" value="Unassembled WGS sequence"/>
</dbReference>
<comment type="caution">
    <text evidence="2">The sequence shown here is derived from an EMBL/GenBank/DDBJ whole genome shotgun (WGS) entry which is preliminary data.</text>
</comment>
<keyword evidence="3" id="KW-1185">Reference proteome</keyword>